<reference evidence="1" key="2">
    <citation type="submission" date="2020-09" db="EMBL/GenBank/DDBJ databases">
        <authorList>
            <person name="Sun Q."/>
            <person name="Ohkuma M."/>
        </authorList>
    </citation>
    <scope>NUCLEOTIDE SEQUENCE</scope>
    <source>
        <strain evidence="1">JCM 13064</strain>
    </source>
</reference>
<comment type="caution">
    <text evidence="1">The sequence shown here is derived from an EMBL/GenBank/DDBJ whole genome shotgun (WGS) entry which is preliminary data.</text>
</comment>
<keyword evidence="2" id="KW-1185">Reference proteome</keyword>
<dbReference type="Proteomes" id="UP000645217">
    <property type="component" value="Unassembled WGS sequence"/>
</dbReference>
<reference evidence="1" key="1">
    <citation type="journal article" date="2014" name="Int. J. Syst. Evol. Microbiol.">
        <title>Complete genome sequence of Corynebacterium casei LMG S-19264T (=DSM 44701T), isolated from a smear-ripened cheese.</title>
        <authorList>
            <consortium name="US DOE Joint Genome Institute (JGI-PGF)"/>
            <person name="Walter F."/>
            <person name="Albersmeier A."/>
            <person name="Kalinowski J."/>
            <person name="Ruckert C."/>
        </authorList>
    </citation>
    <scope>NUCLEOTIDE SEQUENCE</scope>
    <source>
        <strain evidence="1">JCM 13064</strain>
    </source>
</reference>
<evidence type="ECO:0000313" key="2">
    <source>
        <dbReference type="Proteomes" id="UP000645217"/>
    </source>
</evidence>
<accession>A0A917RQP5</accession>
<protein>
    <submittedName>
        <fullName evidence="1">Uncharacterized protein</fullName>
    </submittedName>
</protein>
<dbReference type="RefSeq" id="WP_189167402.1">
    <property type="nucleotide sequence ID" value="NZ_BMNT01000060.1"/>
</dbReference>
<sequence length="87" mass="9852">MRAWRRTRTRSTTDTLPYPYISECRAKGREEGLAEGETKSVLLVLEGRGLAITEEQRERITSCTDTGRLEKWLRLAGVVATVDELPT</sequence>
<organism evidence="1 2">
    <name type="scientific">Sphaerisporangium melleum</name>
    <dbReference type="NCBI Taxonomy" id="321316"/>
    <lineage>
        <taxon>Bacteria</taxon>
        <taxon>Bacillati</taxon>
        <taxon>Actinomycetota</taxon>
        <taxon>Actinomycetes</taxon>
        <taxon>Streptosporangiales</taxon>
        <taxon>Streptosporangiaceae</taxon>
        <taxon>Sphaerisporangium</taxon>
    </lineage>
</organism>
<evidence type="ECO:0000313" key="1">
    <source>
        <dbReference type="EMBL" id="GGL18182.1"/>
    </source>
</evidence>
<dbReference type="AlphaFoldDB" id="A0A917RQP5"/>
<gene>
    <name evidence="1" type="ORF">GCM10007964_70230</name>
</gene>
<name>A0A917RQP5_9ACTN</name>
<dbReference type="EMBL" id="BMNT01000060">
    <property type="protein sequence ID" value="GGL18182.1"/>
    <property type="molecule type" value="Genomic_DNA"/>
</dbReference>
<proteinExistence type="predicted"/>